<dbReference type="EnsemblPlants" id="MELO3C028068.2.1">
    <property type="protein sequence ID" value="MELO3C028068.2.1"/>
    <property type="gene ID" value="MELO3C028068.2"/>
</dbReference>
<dbReference type="AlphaFoldDB" id="A0A9I9E399"/>
<accession>A0A9I9E399</accession>
<dbReference type="Gramene" id="MELO3C028068.2.1">
    <property type="protein sequence ID" value="MELO3C028068.2.1"/>
    <property type="gene ID" value="MELO3C028068.2"/>
</dbReference>
<protein>
    <submittedName>
        <fullName evidence="1">Uncharacterized protein</fullName>
    </submittedName>
</protein>
<sequence>MEAKRKRDGGRGERASAVVGEGMVVMVALKRK</sequence>
<evidence type="ECO:0000313" key="1">
    <source>
        <dbReference type="EnsemblPlants" id="MELO3C028068.2.1"/>
    </source>
</evidence>
<proteinExistence type="predicted"/>
<name>A0A9I9E399_CUCME</name>
<reference evidence="1" key="1">
    <citation type="submission" date="2023-03" db="UniProtKB">
        <authorList>
            <consortium name="EnsemblPlants"/>
        </authorList>
    </citation>
    <scope>IDENTIFICATION</scope>
</reference>
<organism evidence="1">
    <name type="scientific">Cucumis melo</name>
    <name type="common">Muskmelon</name>
    <dbReference type="NCBI Taxonomy" id="3656"/>
    <lineage>
        <taxon>Eukaryota</taxon>
        <taxon>Viridiplantae</taxon>
        <taxon>Streptophyta</taxon>
        <taxon>Embryophyta</taxon>
        <taxon>Tracheophyta</taxon>
        <taxon>Spermatophyta</taxon>
        <taxon>Magnoliopsida</taxon>
        <taxon>eudicotyledons</taxon>
        <taxon>Gunneridae</taxon>
        <taxon>Pentapetalae</taxon>
        <taxon>rosids</taxon>
        <taxon>fabids</taxon>
        <taxon>Cucurbitales</taxon>
        <taxon>Cucurbitaceae</taxon>
        <taxon>Benincaseae</taxon>
        <taxon>Cucumis</taxon>
    </lineage>
</organism>